<dbReference type="Pfam" id="PF22613">
    <property type="entry name" value="Transketolase_C_1"/>
    <property type="match status" value="1"/>
</dbReference>
<dbReference type="InterPro" id="IPR020826">
    <property type="entry name" value="Transketolase_BS"/>
</dbReference>
<comment type="cofactor">
    <cofactor evidence="19">
        <name>Mg(2+)</name>
        <dbReference type="ChEBI" id="CHEBI:18420"/>
    </cofactor>
    <cofactor evidence="19">
        <name>Ca(2+)</name>
        <dbReference type="ChEBI" id="CHEBI:29108"/>
    </cofactor>
    <cofactor evidence="19">
        <name>Mn(2+)</name>
        <dbReference type="ChEBI" id="CHEBI:29035"/>
    </cofactor>
    <cofactor evidence="19">
        <name>Co(2+)</name>
        <dbReference type="ChEBI" id="CHEBI:48828"/>
    </cofactor>
    <text evidence="19">Binds 1 Mg(2+) ion per subunit. Can also utilize other divalent metal cations, such as Ca(2+), Mn(2+) and Co(2+).</text>
</comment>
<keyword evidence="9 19" id="KW-0106">Calcium</keyword>
<dbReference type="Pfam" id="PF00456">
    <property type="entry name" value="Transketolase_N"/>
    <property type="match status" value="1"/>
</dbReference>
<feature type="active site" description="Proton donor" evidence="14">
    <location>
        <position position="410"/>
    </location>
</feature>
<evidence type="ECO:0000256" key="10">
    <source>
        <dbReference type="ARBA" id="ARBA00022842"/>
    </source>
</evidence>
<dbReference type="AlphaFoldDB" id="A0A1H9CFC3"/>
<dbReference type="Proteomes" id="UP000182360">
    <property type="component" value="Unassembled WGS sequence"/>
</dbReference>
<reference evidence="21 22" key="1">
    <citation type="submission" date="2016-10" db="EMBL/GenBank/DDBJ databases">
        <authorList>
            <person name="de Groot N.N."/>
        </authorList>
    </citation>
    <scope>NUCLEOTIDE SEQUENCE [LARGE SCALE GENOMIC DNA]</scope>
    <source>
        <strain evidence="21 22">B25</strain>
    </source>
</reference>
<dbReference type="Gene3D" id="3.40.50.970">
    <property type="match status" value="2"/>
</dbReference>
<evidence type="ECO:0000256" key="12">
    <source>
        <dbReference type="ARBA" id="ARBA00049473"/>
    </source>
</evidence>
<dbReference type="GO" id="GO:0004802">
    <property type="term" value="F:transketolase activity"/>
    <property type="evidence" value="ECO:0007669"/>
    <property type="project" value="UniProtKB-UniRule"/>
</dbReference>
<feature type="binding site" evidence="16">
    <location>
        <position position="158"/>
    </location>
    <ligand>
        <name>thiamine diphosphate</name>
        <dbReference type="ChEBI" id="CHEBI:58937"/>
    </ligand>
</feature>
<dbReference type="InterPro" id="IPR055152">
    <property type="entry name" value="Transketolase-like_C_2"/>
</dbReference>
<feature type="binding site" evidence="15">
    <location>
        <position position="519"/>
    </location>
    <ligand>
        <name>substrate</name>
    </ligand>
</feature>
<comment type="subunit">
    <text evidence="5 19">Homodimer.</text>
</comment>
<comment type="cofactor">
    <cofactor evidence="16">
        <name>thiamine diphosphate</name>
        <dbReference type="ChEBI" id="CHEBI:58937"/>
    </cofactor>
    <text evidence="16">Binds 1 thiamine pyrophosphate per subunit. During the reaction, the substrate forms a covalent intermediate with the cofactor.</text>
</comment>
<keyword evidence="10 17" id="KW-0460">Magnesium</keyword>
<dbReference type="GO" id="GO:0006098">
    <property type="term" value="P:pentose-phosphate shunt"/>
    <property type="evidence" value="ECO:0007669"/>
    <property type="project" value="TreeGrafter"/>
</dbReference>
<evidence type="ECO:0000256" key="13">
    <source>
        <dbReference type="NCBIfam" id="TIGR00232"/>
    </source>
</evidence>
<proteinExistence type="inferred from homology"/>
<evidence type="ECO:0000256" key="18">
    <source>
        <dbReference type="PIRSR" id="PIRSR605478-5"/>
    </source>
</evidence>
<dbReference type="NCBIfam" id="TIGR00232">
    <property type="entry name" value="tktlase_bact"/>
    <property type="match status" value="1"/>
</dbReference>
<dbReference type="InterPro" id="IPR005475">
    <property type="entry name" value="Transketolase-like_Pyr-bd"/>
</dbReference>
<dbReference type="InterPro" id="IPR033247">
    <property type="entry name" value="Transketolase_fam"/>
</dbReference>
<evidence type="ECO:0000256" key="6">
    <source>
        <dbReference type="ARBA" id="ARBA00013152"/>
    </source>
</evidence>
<dbReference type="InterPro" id="IPR009014">
    <property type="entry name" value="Transketo_C/PFOR_II"/>
</dbReference>
<keyword evidence="7 19" id="KW-0808">Transferase</keyword>
<feature type="binding site" evidence="15">
    <location>
        <position position="460"/>
    </location>
    <ligand>
        <name>substrate</name>
    </ligand>
</feature>
<keyword evidence="8 17" id="KW-0479">Metal-binding</keyword>
<feature type="domain" description="Transketolase-like pyrimidine-binding" evidence="20">
    <location>
        <begin position="351"/>
        <end position="524"/>
    </location>
</feature>
<feature type="binding site" evidence="16">
    <location>
        <position position="187"/>
    </location>
    <ligand>
        <name>thiamine diphosphate</name>
        <dbReference type="ChEBI" id="CHEBI:58937"/>
    </ligand>
</feature>
<feature type="site" description="Important for catalytic activity" evidence="18">
    <location>
        <position position="261"/>
    </location>
</feature>
<evidence type="ECO:0000313" key="21">
    <source>
        <dbReference type="EMBL" id="SEP99717.1"/>
    </source>
</evidence>
<dbReference type="FunFam" id="3.40.50.970:FF:000004">
    <property type="entry name" value="Transketolase"/>
    <property type="match status" value="1"/>
</dbReference>
<feature type="binding site" evidence="15">
    <location>
        <position position="468"/>
    </location>
    <ligand>
        <name>substrate</name>
    </ligand>
</feature>
<dbReference type="InterPro" id="IPR005478">
    <property type="entry name" value="Transketolase_bac-like"/>
</dbReference>
<dbReference type="InterPro" id="IPR005474">
    <property type="entry name" value="Transketolase_N"/>
</dbReference>
<evidence type="ECO:0000256" key="2">
    <source>
        <dbReference type="ARBA" id="ARBA00001936"/>
    </source>
</evidence>
<dbReference type="SUPFAM" id="SSF52518">
    <property type="entry name" value="Thiamin diphosphate-binding fold (THDP-binding)"/>
    <property type="match status" value="2"/>
</dbReference>
<comment type="similarity">
    <text evidence="4 19">Belongs to the transketolase family.</text>
</comment>
<feature type="binding site" evidence="17">
    <location>
        <position position="187"/>
    </location>
    <ligand>
        <name>Mg(2+)</name>
        <dbReference type="ChEBI" id="CHEBI:18420"/>
    </ligand>
</feature>
<evidence type="ECO:0000259" key="20">
    <source>
        <dbReference type="SMART" id="SM00861"/>
    </source>
</evidence>
<accession>A0A1H9CFC3</accession>
<feature type="binding site" evidence="16">
    <location>
        <begin position="116"/>
        <end position="118"/>
    </location>
    <ligand>
        <name>thiamine diphosphate</name>
        <dbReference type="ChEBI" id="CHEBI:58937"/>
    </ligand>
</feature>
<dbReference type="Pfam" id="PF02779">
    <property type="entry name" value="Transket_pyr"/>
    <property type="match status" value="1"/>
</dbReference>
<dbReference type="STRING" id="163.SAMN04487775_10686"/>
<evidence type="ECO:0000256" key="8">
    <source>
        <dbReference type="ARBA" id="ARBA00022723"/>
    </source>
</evidence>
<organism evidence="21 22">
    <name type="scientific">Treponema bryantii</name>
    <dbReference type="NCBI Taxonomy" id="163"/>
    <lineage>
        <taxon>Bacteria</taxon>
        <taxon>Pseudomonadati</taxon>
        <taxon>Spirochaetota</taxon>
        <taxon>Spirochaetia</taxon>
        <taxon>Spirochaetales</taxon>
        <taxon>Treponemataceae</taxon>
        <taxon>Treponema</taxon>
    </lineage>
</organism>
<dbReference type="SUPFAM" id="SSF52922">
    <property type="entry name" value="TK C-terminal domain-like"/>
    <property type="match status" value="1"/>
</dbReference>
<dbReference type="CDD" id="cd02012">
    <property type="entry name" value="TPP_TK"/>
    <property type="match status" value="1"/>
</dbReference>
<comment type="cofactor">
    <cofactor evidence="2">
        <name>Mn(2+)</name>
        <dbReference type="ChEBI" id="CHEBI:29035"/>
    </cofactor>
</comment>
<comment type="cofactor">
    <cofactor evidence="1">
        <name>Ca(2+)</name>
        <dbReference type="ChEBI" id="CHEBI:29108"/>
    </cofactor>
</comment>
<dbReference type="Gene3D" id="3.40.50.920">
    <property type="match status" value="1"/>
</dbReference>
<evidence type="ECO:0000256" key="4">
    <source>
        <dbReference type="ARBA" id="ARBA00007131"/>
    </source>
</evidence>
<evidence type="ECO:0000256" key="7">
    <source>
        <dbReference type="ARBA" id="ARBA00022679"/>
    </source>
</evidence>
<dbReference type="InterPro" id="IPR049557">
    <property type="entry name" value="Transketolase_CS"/>
</dbReference>
<dbReference type="eggNOG" id="COG0021">
    <property type="taxonomic scope" value="Bacteria"/>
</dbReference>
<feature type="site" description="Important for catalytic activity" evidence="18">
    <location>
        <position position="28"/>
    </location>
</feature>
<comment type="cofactor">
    <cofactor evidence="3">
        <name>Co(2+)</name>
        <dbReference type="ChEBI" id="CHEBI:48828"/>
    </cofactor>
</comment>
<dbReference type="FunFam" id="3.40.50.970:FF:000045">
    <property type="entry name" value="Transketolase"/>
    <property type="match status" value="1"/>
</dbReference>
<dbReference type="PANTHER" id="PTHR43522">
    <property type="entry name" value="TRANSKETOLASE"/>
    <property type="match status" value="1"/>
</dbReference>
<feature type="binding site" evidence="15">
    <location>
        <position position="472"/>
    </location>
    <ligand>
        <name>substrate</name>
    </ligand>
</feature>
<dbReference type="PANTHER" id="PTHR43522:SF2">
    <property type="entry name" value="TRANSKETOLASE 1-RELATED"/>
    <property type="match status" value="1"/>
</dbReference>
<dbReference type="SMART" id="SM00861">
    <property type="entry name" value="Transket_pyr"/>
    <property type="match status" value="1"/>
</dbReference>
<evidence type="ECO:0000256" key="15">
    <source>
        <dbReference type="PIRSR" id="PIRSR605478-2"/>
    </source>
</evidence>
<keyword evidence="11 16" id="KW-0786">Thiamine pyrophosphate</keyword>
<feature type="binding site" evidence="15">
    <location>
        <position position="354"/>
    </location>
    <ligand>
        <name>substrate</name>
    </ligand>
</feature>
<keyword evidence="22" id="KW-1185">Reference proteome</keyword>
<comment type="function">
    <text evidence="19">Catalyzes the transfer of a two-carbon ketol group from a ketose donor to an aldose acceptor, via a covalent intermediate with the cofactor thiamine pyrophosphate.</text>
</comment>
<dbReference type="InterPro" id="IPR029061">
    <property type="entry name" value="THDP-binding"/>
</dbReference>
<protein>
    <recommendedName>
        <fullName evidence="6 13">Transketolase</fullName>
        <ecNumber evidence="6 13">2.2.1.1</ecNumber>
    </recommendedName>
</protein>
<dbReference type="GO" id="GO:0005829">
    <property type="term" value="C:cytosol"/>
    <property type="evidence" value="ECO:0007669"/>
    <property type="project" value="TreeGrafter"/>
</dbReference>
<evidence type="ECO:0000256" key="17">
    <source>
        <dbReference type="PIRSR" id="PIRSR605478-4"/>
    </source>
</evidence>
<dbReference type="EMBL" id="FOFU01000002">
    <property type="protein sequence ID" value="SEP99717.1"/>
    <property type="molecule type" value="Genomic_DNA"/>
</dbReference>
<dbReference type="GO" id="GO:0046872">
    <property type="term" value="F:metal ion binding"/>
    <property type="evidence" value="ECO:0007669"/>
    <property type="project" value="UniProtKB-KW"/>
</dbReference>
<comment type="cofactor">
    <cofactor evidence="17">
        <name>Mg(2+)</name>
        <dbReference type="ChEBI" id="CHEBI:18420"/>
    </cofactor>
    <text evidence="17">Binds 1 Mg(2+) ion per subunit. Can also utilize other divalent metal cations, such as Ca(2+), Mn(2+) and Co(2+).</text>
</comment>
<evidence type="ECO:0000256" key="19">
    <source>
        <dbReference type="RuleBase" id="RU004996"/>
    </source>
</evidence>
<dbReference type="RefSeq" id="WP_074641178.1">
    <property type="nucleotide sequence ID" value="NZ_FOFU01000002.1"/>
</dbReference>
<evidence type="ECO:0000256" key="5">
    <source>
        <dbReference type="ARBA" id="ARBA00011738"/>
    </source>
</evidence>
<evidence type="ECO:0000313" key="22">
    <source>
        <dbReference type="Proteomes" id="UP000182360"/>
    </source>
</evidence>
<sequence>MNKKGVEAVALSIRSLSMDAIQKANSGHPGLPLGAAEAAAVLYGEVMKHNPANSKWADRDRFVLSAGHGSMLLYSILHLAGYKVSLDDIKNFRQVGSKCPGHPEYGDTDGVECTGGPLGQGVSMAVGMAIAEQMLAAKFNTKGHKIVDHYTYSLVGEGCLQEGVASEACSLAGNLKLGKLIVFYDQNKISIDGNTDITFTDNIAARYKAYGWQVLKGSMYDVEGIVELVKEAKKCKDQPTLIMLKSVIGKGAPKQGTADVHGAPLGAEGIVAAKKKLGLPVDQDFYVVPEAYKYFESKKAAFAKAEADWNADFAAWAKENPELKKLWDAYHSDAVTDDTVKDVVYKVGDACATRDASGKALNVIAARYANLVGGSADLMGPNKTAFKATDNGTFSPENRAGRTIEYGIREFAMSAVCAGISLHGGLRPFCATFLVFADYLRPSLRVVSLMKQPVIYVFTHDSIYVGEDGPTHQPIETMTSLRAIPGVQAIRPGDPEESMEAWKIAYASKDHPVCMAFTRQALAVYEKDDKSWKKNMAANGAYIVKNGADKPDITILASGSEVNMALQAAAEVPEKKIRVVSVPDLKKFENLPKAKQDAIIGETKRVVCTEAGISMEWLQFTSKENCFCIDTFGTSGPANKVAEYLGFTAKNLAKLLKK</sequence>
<feature type="binding site" evidence="16">
    <location>
        <position position="261"/>
    </location>
    <ligand>
        <name>thiamine diphosphate</name>
        <dbReference type="ChEBI" id="CHEBI:58937"/>
    </ligand>
</feature>
<gene>
    <name evidence="21" type="ORF">SAMN04487977_102153</name>
</gene>
<feature type="binding site" evidence="16">
    <location>
        <position position="68"/>
    </location>
    <ligand>
        <name>thiamine diphosphate</name>
        <dbReference type="ChEBI" id="CHEBI:58937"/>
    </ligand>
</feature>
<dbReference type="PROSITE" id="PS00802">
    <property type="entry name" value="TRANSKETOLASE_2"/>
    <property type="match status" value="1"/>
</dbReference>
<evidence type="ECO:0000256" key="11">
    <source>
        <dbReference type="ARBA" id="ARBA00023052"/>
    </source>
</evidence>
<dbReference type="EC" id="2.2.1.1" evidence="6 13"/>
<feature type="binding site" evidence="16">
    <location>
        <position position="436"/>
    </location>
    <ligand>
        <name>thiamine diphosphate</name>
        <dbReference type="ChEBI" id="CHEBI:58937"/>
    </ligand>
</feature>
<evidence type="ECO:0000256" key="16">
    <source>
        <dbReference type="PIRSR" id="PIRSR605478-3"/>
    </source>
</evidence>
<dbReference type="PROSITE" id="PS00801">
    <property type="entry name" value="TRANSKETOLASE_1"/>
    <property type="match status" value="1"/>
</dbReference>
<evidence type="ECO:0000256" key="9">
    <source>
        <dbReference type="ARBA" id="ARBA00022837"/>
    </source>
</evidence>
<evidence type="ECO:0000256" key="14">
    <source>
        <dbReference type="PIRSR" id="PIRSR605478-1"/>
    </source>
</evidence>
<name>A0A1H9CFC3_9SPIR</name>
<feature type="binding site" evidence="15">
    <location>
        <position position="261"/>
    </location>
    <ligand>
        <name>substrate</name>
    </ligand>
</feature>
<feature type="binding site" evidence="17">
    <location>
        <position position="157"/>
    </location>
    <ligand>
        <name>Mg(2+)</name>
        <dbReference type="ChEBI" id="CHEBI:18420"/>
    </ligand>
</feature>
<dbReference type="CDD" id="cd07033">
    <property type="entry name" value="TPP_PYR_DXS_TK_like"/>
    <property type="match status" value="1"/>
</dbReference>
<feature type="binding site" evidence="15">
    <location>
        <position position="28"/>
    </location>
    <ligand>
        <name>substrate</name>
    </ligand>
</feature>
<feature type="binding site" evidence="17">
    <location>
        <position position="189"/>
    </location>
    <ligand>
        <name>Mg(2+)</name>
        <dbReference type="ChEBI" id="CHEBI:18420"/>
    </ligand>
</feature>
<dbReference type="OrthoDB" id="8732661at2"/>
<evidence type="ECO:0000256" key="3">
    <source>
        <dbReference type="ARBA" id="ARBA00001941"/>
    </source>
</evidence>
<comment type="catalytic activity">
    <reaction evidence="12 19">
        <text>D-sedoheptulose 7-phosphate + D-glyceraldehyde 3-phosphate = aldehydo-D-ribose 5-phosphate + D-xylulose 5-phosphate</text>
        <dbReference type="Rhea" id="RHEA:10508"/>
        <dbReference type="ChEBI" id="CHEBI:57483"/>
        <dbReference type="ChEBI" id="CHEBI:57737"/>
        <dbReference type="ChEBI" id="CHEBI:58273"/>
        <dbReference type="ChEBI" id="CHEBI:59776"/>
        <dbReference type="EC" id="2.2.1.1"/>
    </reaction>
</comment>
<evidence type="ECO:0000256" key="1">
    <source>
        <dbReference type="ARBA" id="ARBA00001913"/>
    </source>
</evidence>